<keyword evidence="2" id="KW-0472">Membrane</keyword>
<feature type="region of interest" description="Disordered" evidence="1">
    <location>
        <begin position="53"/>
        <end position="123"/>
    </location>
</feature>
<feature type="transmembrane region" description="Helical" evidence="2">
    <location>
        <begin position="547"/>
        <end position="564"/>
    </location>
</feature>
<keyword evidence="2" id="KW-1133">Transmembrane helix</keyword>
<dbReference type="Proteomes" id="UP000051952">
    <property type="component" value="Unassembled WGS sequence"/>
</dbReference>
<feature type="transmembrane region" description="Helical" evidence="2">
    <location>
        <begin position="440"/>
        <end position="458"/>
    </location>
</feature>
<name>A0A0S4J2R7_BODSA</name>
<feature type="transmembrane region" description="Helical" evidence="2">
    <location>
        <begin position="361"/>
        <end position="386"/>
    </location>
</feature>
<organism evidence="3 4">
    <name type="scientific">Bodo saltans</name>
    <name type="common">Flagellated protozoan</name>
    <dbReference type="NCBI Taxonomy" id="75058"/>
    <lineage>
        <taxon>Eukaryota</taxon>
        <taxon>Discoba</taxon>
        <taxon>Euglenozoa</taxon>
        <taxon>Kinetoplastea</taxon>
        <taxon>Metakinetoplastina</taxon>
        <taxon>Eubodonida</taxon>
        <taxon>Bodonidae</taxon>
        <taxon>Bodo</taxon>
    </lineage>
</organism>
<evidence type="ECO:0000313" key="3">
    <source>
        <dbReference type="EMBL" id="CUG71445.1"/>
    </source>
</evidence>
<dbReference type="OMA" id="APIELRW"/>
<dbReference type="AlphaFoldDB" id="A0A0S4J2R7"/>
<dbReference type="EMBL" id="CYKH01000946">
    <property type="protein sequence ID" value="CUG71445.1"/>
    <property type="molecule type" value="Genomic_DNA"/>
</dbReference>
<feature type="compositionally biased region" description="Polar residues" evidence="1">
    <location>
        <begin position="53"/>
        <end position="73"/>
    </location>
</feature>
<evidence type="ECO:0000313" key="4">
    <source>
        <dbReference type="Proteomes" id="UP000051952"/>
    </source>
</evidence>
<protein>
    <submittedName>
        <fullName evidence="3">Transmembrane protein, putative</fullName>
    </submittedName>
</protein>
<dbReference type="VEuPathDB" id="TriTrypDB:BSAL_83730"/>
<gene>
    <name evidence="3" type="ORF">BSAL_83730</name>
</gene>
<feature type="transmembrane region" description="Helical" evidence="2">
    <location>
        <begin position="407"/>
        <end position="428"/>
    </location>
</feature>
<feature type="transmembrane region" description="Helical" evidence="2">
    <location>
        <begin position="571"/>
        <end position="592"/>
    </location>
</feature>
<keyword evidence="2 3" id="KW-0812">Transmembrane</keyword>
<evidence type="ECO:0000256" key="2">
    <source>
        <dbReference type="SAM" id="Phobius"/>
    </source>
</evidence>
<accession>A0A0S4J2R7</accession>
<reference evidence="4" key="1">
    <citation type="submission" date="2015-09" db="EMBL/GenBank/DDBJ databases">
        <authorList>
            <consortium name="Pathogen Informatics"/>
        </authorList>
    </citation>
    <scope>NUCLEOTIDE SEQUENCE [LARGE SCALE GENOMIC DNA]</scope>
    <source>
        <strain evidence="4">Lake Konstanz</strain>
    </source>
</reference>
<feature type="compositionally biased region" description="Low complexity" evidence="1">
    <location>
        <begin position="112"/>
        <end position="123"/>
    </location>
</feature>
<feature type="transmembrane region" description="Helical" evidence="2">
    <location>
        <begin position="604"/>
        <end position="622"/>
    </location>
</feature>
<sequence>MTTTMSLTTSATTTYNATTSFSTSSTTTISSTLTVSSTLSYTLTSDLTATFSSLPSATHPNTTNTQLVTPNTHSLSQTLSSNESASTSLSTSVSSTVSSSLSKTPTHTQARSNSKSTSMSMSKTSTLTSATMSVSYHLPPCNASHLETLAYVWPQLFNFTTNYSAVRQVGFPSILLTGDVRDPGLIYRVPQLLRREVLYHARPMYVTPVPYETPNVDGFVGRADTAPIELRWVSRTTLEVTMAPIGDYWLDTGERITIDVPFEEIELCNRTDPASLPVPPTLQLVGVEIEGPRVDTTATTGVEVVSAIAALASFITGDASSAGSIQTMVMLGMSPCSQPTSKQTLSNLRALGPLPIGIDGYAGVVVGNIVIAASVALLQCGVVRGLPVAKRASSALEACEIVRAPSMTIAAFFSFYQGTFYAASQLMARPGMDDGERGGGAVAFAFVFAAPLVTVWYCRSRLPRMCIAYDFKQSRLYHQLYSGPVAYVMLPRSRIEPIQQRRMYSTLISSYRSPHPLVPVLPIAIPFLLTLLALWSPEGSNQCTMFFSLALSIHVVVCAAMIALRPLHLRYDLPLLVLGIVINGALLLLSILGISDPHFDMRDATFALVVAQVVVQIVKTLLRFWSNKLEDLLESVPTYMEWSIGYGHLIADIDKVLTLDAGAEADDVEMLAIGLLDVAGDEALELHLEEEEQHEVHDVAITEGPQDQQEVPSPHALGLLPVIGGCDAADHAVGGDASGLCDLTHALETLVRHDEEMRLRDELRLSAEEPVVAAHNGEELAD</sequence>
<feature type="compositionally biased region" description="Low complexity" evidence="1">
    <location>
        <begin position="74"/>
        <end position="102"/>
    </location>
</feature>
<keyword evidence="4" id="KW-1185">Reference proteome</keyword>
<feature type="transmembrane region" description="Helical" evidence="2">
    <location>
        <begin position="517"/>
        <end position="535"/>
    </location>
</feature>
<proteinExistence type="predicted"/>
<evidence type="ECO:0000256" key="1">
    <source>
        <dbReference type="SAM" id="MobiDB-lite"/>
    </source>
</evidence>